<dbReference type="SUPFAM" id="SSF56112">
    <property type="entry name" value="Protein kinase-like (PK-like)"/>
    <property type="match status" value="1"/>
</dbReference>
<dbReference type="Pfam" id="PF00069">
    <property type="entry name" value="Pkinase"/>
    <property type="match status" value="1"/>
</dbReference>
<dbReference type="CDD" id="cd14014">
    <property type="entry name" value="STKc_PknB_like"/>
    <property type="match status" value="1"/>
</dbReference>
<dbReference type="PROSITE" id="PS50011">
    <property type="entry name" value="PROTEIN_KINASE_DOM"/>
    <property type="match status" value="1"/>
</dbReference>
<protein>
    <submittedName>
        <fullName evidence="6">Serine/threonine protein kinase</fullName>
    </submittedName>
</protein>
<dbReference type="Gene3D" id="1.10.510.10">
    <property type="entry name" value="Transferase(Phosphotransferase) domain 1"/>
    <property type="match status" value="1"/>
</dbReference>
<dbReference type="SMART" id="SM00220">
    <property type="entry name" value="S_TKc"/>
    <property type="match status" value="1"/>
</dbReference>
<keyword evidence="2 3" id="KW-0067">ATP-binding</keyword>
<dbReference type="PROSITE" id="PS50006">
    <property type="entry name" value="FHA_DOMAIN"/>
    <property type="match status" value="1"/>
</dbReference>
<dbReference type="InterPro" id="IPR017441">
    <property type="entry name" value="Protein_kinase_ATP_BS"/>
</dbReference>
<dbReference type="InterPro" id="IPR000253">
    <property type="entry name" value="FHA_dom"/>
</dbReference>
<dbReference type="Pfam" id="PF00498">
    <property type="entry name" value="FHA"/>
    <property type="match status" value="1"/>
</dbReference>
<dbReference type="STRING" id="1925591.BI308_11510"/>
<dbReference type="PANTHER" id="PTHR24363:SF7">
    <property type="entry name" value="SERINE_THREONINE-PROTEIN KINASE-LIKE PROTEIN E"/>
    <property type="match status" value="1"/>
</dbReference>
<keyword evidence="6" id="KW-0808">Transferase</keyword>
<dbReference type="EMBL" id="MLAW01000017">
    <property type="protein sequence ID" value="OJJ25415.1"/>
    <property type="molecule type" value="Genomic_DNA"/>
</dbReference>
<keyword evidence="6" id="KW-0723">Serine/threonine-protein kinase</keyword>
<evidence type="ECO:0000259" key="5">
    <source>
        <dbReference type="PROSITE" id="PS50011"/>
    </source>
</evidence>
<comment type="caution">
    <text evidence="6">The sequence shown here is derived from an EMBL/GenBank/DDBJ whole genome shotgun (WGS) entry which is preliminary data.</text>
</comment>
<sequence>MIQGTIALTLLDPKKGEPLQSWKFPPQGKVRIGRAQDNEVVLSNDLVSRYHLELEPISHQTDETIAWKVTNRGTNGTLVNHQAISQMIIESKSLIQLAAGGPTLELTFLNQTIAPPPTTSGCTHEGNAPNNLFCIHCGQPLHVEKQVRDYRILRILGQGGMGTTYLAYPPPSKKSSSPLIVLKEMNSDLARIAKARELFDREARTLKGLNYPGIPRFFDSFIEEGKKYLAMELIHGEDLERLLYQQGPFSAPVAIELMIQTCQILGYLHSQSPPIVHRDIKPANLLLRRLDRQIVVIDFGAVKEIGTPLGTRIGAEGYSAPEQDRGQPVTQSDLYAIGPTLVFLLTGEQPLKYYKRRRDLSYRLDLQSVEAIAPPLRDVIEKTTAPKPRDRFPNAERLAQALDSALSAITG</sequence>
<dbReference type="InterPro" id="IPR000719">
    <property type="entry name" value="Prot_kinase_dom"/>
</dbReference>
<dbReference type="Gene3D" id="3.30.200.20">
    <property type="entry name" value="Phosphorylase Kinase, domain 1"/>
    <property type="match status" value="1"/>
</dbReference>
<dbReference type="GO" id="GO:0005524">
    <property type="term" value="F:ATP binding"/>
    <property type="evidence" value="ECO:0007669"/>
    <property type="project" value="UniProtKB-UniRule"/>
</dbReference>
<feature type="domain" description="Protein kinase" evidence="5">
    <location>
        <begin position="150"/>
        <end position="406"/>
    </location>
</feature>
<evidence type="ECO:0000256" key="3">
    <source>
        <dbReference type="PROSITE-ProRule" id="PRU10141"/>
    </source>
</evidence>
<dbReference type="GO" id="GO:0004674">
    <property type="term" value="F:protein serine/threonine kinase activity"/>
    <property type="evidence" value="ECO:0007669"/>
    <property type="project" value="UniProtKB-KW"/>
</dbReference>
<dbReference type="PROSITE" id="PS00108">
    <property type="entry name" value="PROTEIN_KINASE_ST"/>
    <property type="match status" value="1"/>
</dbReference>
<organism evidence="6 7">
    <name type="scientific">Roseofilum reptotaenium AO1-A</name>
    <dbReference type="NCBI Taxonomy" id="1925591"/>
    <lineage>
        <taxon>Bacteria</taxon>
        <taxon>Bacillati</taxon>
        <taxon>Cyanobacteriota</taxon>
        <taxon>Cyanophyceae</taxon>
        <taxon>Desertifilales</taxon>
        <taxon>Desertifilaceae</taxon>
        <taxon>Roseofilum</taxon>
    </lineage>
</organism>
<dbReference type="Gene3D" id="2.60.200.20">
    <property type="match status" value="1"/>
</dbReference>
<dbReference type="AlphaFoldDB" id="A0A1L9QRU5"/>
<keyword evidence="7" id="KW-1185">Reference proteome</keyword>
<dbReference type="InterPro" id="IPR008271">
    <property type="entry name" value="Ser/Thr_kinase_AS"/>
</dbReference>
<evidence type="ECO:0000259" key="4">
    <source>
        <dbReference type="PROSITE" id="PS50006"/>
    </source>
</evidence>
<proteinExistence type="predicted"/>
<dbReference type="Proteomes" id="UP000183940">
    <property type="component" value="Unassembled WGS sequence"/>
</dbReference>
<evidence type="ECO:0000256" key="1">
    <source>
        <dbReference type="ARBA" id="ARBA00022741"/>
    </source>
</evidence>
<dbReference type="InterPro" id="IPR011009">
    <property type="entry name" value="Kinase-like_dom_sf"/>
</dbReference>
<dbReference type="PANTHER" id="PTHR24363">
    <property type="entry name" value="SERINE/THREONINE PROTEIN KINASE"/>
    <property type="match status" value="1"/>
</dbReference>
<evidence type="ECO:0000313" key="6">
    <source>
        <dbReference type="EMBL" id="OJJ25415.1"/>
    </source>
</evidence>
<gene>
    <name evidence="6" type="ORF">BI308_11510</name>
</gene>
<reference evidence="6" key="1">
    <citation type="submission" date="2016-10" db="EMBL/GenBank/DDBJ databases">
        <title>CRISPR-Cas defence system in Roseofilum reptotaenium: evidence of a bacteriophage-cyanobacterium arms race in the coral black band disease.</title>
        <authorList>
            <person name="Buerger P."/>
            <person name="Wood-Charlson E.M."/>
            <person name="Weynberg K.D."/>
            <person name="Willis B."/>
            <person name="Van Oppen M.J."/>
        </authorList>
    </citation>
    <scope>NUCLEOTIDE SEQUENCE [LARGE SCALE GENOMIC DNA]</scope>
    <source>
        <strain evidence="6">AO1-A</strain>
    </source>
</reference>
<dbReference type="SMART" id="SM00240">
    <property type="entry name" value="FHA"/>
    <property type="match status" value="1"/>
</dbReference>
<keyword evidence="1 3" id="KW-0547">Nucleotide-binding</keyword>
<accession>A0A1L9QRU5</accession>
<feature type="domain" description="FHA" evidence="4">
    <location>
        <begin position="30"/>
        <end position="84"/>
    </location>
</feature>
<evidence type="ECO:0000313" key="7">
    <source>
        <dbReference type="Proteomes" id="UP000183940"/>
    </source>
</evidence>
<evidence type="ECO:0000256" key="2">
    <source>
        <dbReference type="ARBA" id="ARBA00022840"/>
    </source>
</evidence>
<feature type="binding site" evidence="3">
    <location>
        <position position="183"/>
    </location>
    <ligand>
        <name>ATP</name>
        <dbReference type="ChEBI" id="CHEBI:30616"/>
    </ligand>
</feature>
<name>A0A1L9QRU5_9CYAN</name>
<dbReference type="SUPFAM" id="SSF49879">
    <property type="entry name" value="SMAD/FHA domain"/>
    <property type="match status" value="1"/>
</dbReference>
<dbReference type="InterPro" id="IPR008984">
    <property type="entry name" value="SMAD_FHA_dom_sf"/>
</dbReference>
<keyword evidence="6" id="KW-0418">Kinase</keyword>
<dbReference type="PROSITE" id="PS00107">
    <property type="entry name" value="PROTEIN_KINASE_ATP"/>
    <property type="match status" value="1"/>
</dbReference>